<dbReference type="RefSeq" id="WP_010603368.1">
    <property type="nucleotide sequence ID" value="NZ_JAPJUH010000002.1"/>
</dbReference>
<gene>
    <name evidence="1" type="ORF">OQZ29_08590</name>
</gene>
<dbReference type="EMBL" id="JAPJUH010000002">
    <property type="protein sequence ID" value="MCX3264798.1"/>
    <property type="molecule type" value="Genomic_DNA"/>
</dbReference>
<evidence type="ECO:0000313" key="2">
    <source>
        <dbReference type="Proteomes" id="UP001142592"/>
    </source>
</evidence>
<organism evidence="1 2">
    <name type="scientific">Pedobacter agri</name>
    <dbReference type="NCBI Taxonomy" id="454586"/>
    <lineage>
        <taxon>Bacteria</taxon>
        <taxon>Pseudomonadati</taxon>
        <taxon>Bacteroidota</taxon>
        <taxon>Sphingobacteriia</taxon>
        <taxon>Sphingobacteriales</taxon>
        <taxon>Sphingobacteriaceae</taxon>
        <taxon>Pedobacter</taxon>
    </lineage>
</organism>
<comment type="caution">
    <text evidence="1">The sequence shown here is derived from an EMBL/GenBank/DDBJ whole genome shotgun (WGS) entry which is preliminary data.</text>
</comment>
<dbReference type="AlphaFoldDB" id="A0A9X3DFC2"/>
<keyword evidence="2" id="KW-1185">Reference proteome</keyword>
<dbReference type="Proteomes" id="UP001142592">
    <property type="component" value="Unassembled WGS sequence"/>
</dbReference>
<protein>
    <submittedName>
        <fullName evidence="1">Uncharacterized protein</fullName>
    </submittedName>
</protein>
<evidence type="ECO:0000313" key="1">
    <source>
        <dbReference type="EMBL" id="MCX3264798.1"/>
    </source>
</evidence>
<reference evidence="1" key="1">
    <citation type="submission" date="2022-11" db="EMBL/GenBank/DDBJ databases">
        <authorList>
            <person name="Graham C."/>
            <person name="Newman J.D."/>
        </authorList>
    </citation>
    <scope>NUCLEOTIDE SEQUENCE</scope>
    <source>
        <strain evidence="1">DSM 19486</strain>
    </source>
</reference>
<sequence length="84" mass="9683">MNINFNKEKIYGISLSQNGILFNFNEKYPLLNGSSNVGHAIILDDKRDDGAESIKFYYNGEALNFSYKPMYDVLSKKLDFIDVY</sequence>
<accession>A0A9X3DFC2</accession>
<name>A0A9X3DFC2_9SPHI</name>
<proteinExistence type="predicted"/>